<dbReference type="InterPro" id="IPR001117">
    <property type="entry name" value="Cu-oxidase_2nd"/>
</dbReference>
<dbReference type="CDD" id="cd13897">
    <property type="entry name" value="CuRO_3_LCC_plant"/>
    <property type="match status" value="1"/>
</dbReference>
<evidence type="ECO:0000313" key="19">
    <source>
        <dbReference type="EMBL" id="KHN14595.1"/>
    </source>
</evidence>
<evidence type="ECO:0000256" key="10">
    <source>
        <dbReference type="ARBA" id="ARBA00022737"/>
    </source>
</evidence>
<comment type="cofactor">
    <cofactor evidence="17">
        <name>Cu cation</name>
        <dbReference type="ChEBI" id="CHEBI:23378"/>
    </cofactor>
    <text evidence="17">Binds 4 Cu cations per monomer.</text>
</comment>
<organism evidence="19">
    <name type="scientific">Glycine soja</name>
    <name type="common">Wild soybean</name>
    <dbReference type="NCBI Taxonomy" id="3848"/>
    <lineage>
        <taxon>Eukaryota</taxon>
        <taxon>Viridiplantae</taxon>
        <taxon>Streptophyta</taxon>
        <taxon>Embryophyta</taxon>
        <taxon>Tracheophyta</taxon>
        <taxon>Spermatophyta</taxon>
        <taxon>Magnoliopsida</taxon>
        <taxon>eudicotyledons</taxon>
        <taxon>Gunneridae</taxon>
        <taxon>Pentapetalae</taxon>
        <taxon>rosids</taxon>
        <taxon>fabids</taxon>
        <taxon>Fabales</taxon>
        <taxon>Fabaceae</taxon>
        <taxon>Papilionoideae</taxon>
        <taxon>50 kb inversion clade</taxon>
        <taxon>NPAAA clade</taxon>
        <taxon>indigoferoid/millettioid clade</taxon>
        <taxon>Phaseoleae</taxon>
        <taxon>Glycine</taxon>
        <taxon>Glycine subgen. Soja</taxon>
    </lineage>
</organism>
<dbReference type="SUPFAM" id="SSF49503">
    <property type="entry name" value="Cupredoxins"/>
    <property type="match status" value="3"/>
</dbReference>
<evidence type="ECO:0000256" key="5">
    <source>
        <dbReference type="ARBA" id="ARBA00010609"/>
    </source>
</evidence>
<evidence type="ECO:0000256" key="11">
    <source>
        <dbReference type="ARBA" id="ARBA00023002"/>
    </source>
</evidence>
<feature type="domain" description="ENTH" evidence="18">
    <location>
        <begin position="16"/>
        <end position="158"/>
    </location>
</feature>
<dbReference type="InterPro" id="IPR013809">
    <property type="entry name" value="ENTH"/>
</dbReference>
<evidence type="ECO:0000256" key="15">
    <source>
        <dbReference type="ARBA" id="ARBA00023185"/>
    </source>
</evidence>
<keyword evidence="16" id="KW-0968">Cytoplasmic vesicle</keyword>
<sequence length="650" mass="71884">MIRICFCENRKREVNLKVLKVPEIEPKVLDATDNEPWGPHGTVLAEISQATEKFTECQMVMNVLWTRLGETGKDWRYVYKALAVIEYLVAHGSERAVDDIIEHTFQISVQTTTVNRLCNKRVIVTVNGQFPGPNINVSEGETVVVHLLNEGPYNITIHWHGVLQLFTAWADGPEYVTQCPISPGNNYTYTFNATRQEGTLWWHAHASVLRATVHGAFIIQPRSGRFPFPKPYKQVPIILGDWYDANNVVDIETQALATGGSPNISSAFTINGLPGDLFSCSQNQKFTMSVTQGKTYMLRMINAALNNHLFFKIANHTFTVVAMDAAYTDHYVTNIIVIAPGQTIDALFTADQPLGSYYMAASPYIVGVPVFDNTTTRGVVVYDNAPPSSSQPLMPTLPPFGDTETAHKFYSNITGKVGAPHWIPVPTTVDEHMFITIGLNLALCDPNNANNATCQGPFGHRFSSSMNNESFVLPIGRGFSMLEAFFKNVSGVYTADFPDNPPVTFDFANPSISFDPNLLFAPKSTKVKKLKFNSTVEVVFQNTAILGVQNHPMHVHGFSFHVLAQGFGNFNSTTDSTKFNLVNPQLRNTIAVPVGGWAVIRFQANNPGVWFVHCHIEDHVPWGLNMAFEVENGPTSSTSLPPPPSDLPKC</sequence>
<dbReference type="Pfam" id="PF07731">
    <property type="entry name" value="Cu-oxidase_2"/>
    <property type="match status" value="1"/>
</dbReference>
<dbReference type="Proteomes" id="UP000053555">
    <property type="component" value="Unassembled WGS sequence"/>
</dbReference>
<evidence type="ECO:0000256" key="12">
    <source>
        <dbReference type="ARBA" id="ARBA00023008"/>
    </source>
</evidence>
<keyword evidence="7 17" id="KW-0052">Apoplast</keyword>
<dbReference type="InterPro" id="IPR034288">
    <property type="entry name" value="CuRO_1_LCC"/>
</dbReference>
<dbReference type="InterPro" id="IPR017761">
    <property type="entry name" value="Laccase"/>
</dbReference>
<dbReference type="InterPro" id="IPR034289">
    <property type="entry name" value="CuRO_3_LCC"/>
</dbReference>
<comment type="catalytic activity">
    <reaction evidence="1 17">
        <text>4 hydroquinone + O2 = 4 benzosemiquinone + 2 H2O</text>
        <dbReference type="Rhea" id="RHEA:11276"/>
        <dbReference type="ChEBI" id="CHEBI:15377"/>
        <dbReference type="ChEBI" id="CHEBI:15379"/>
        <dbReference type="ChEBI" id="CHEBI:17594"/>
        <dbReference type="ChEBI" id="CHEBI:17977"/>
        <dbReference type="EC" id="1.10.3.2"/>
    </reaction>
</comment>
<dbReference type="InterPro" id="IPR002355">
    <property type="entry name" value="Cu_oxidase_Cu_BS"/>
</dbReference>
<dbReference type="GO" id="GO:0030136">
    <property type="term" value="C:clathrin-coated vesicle"/>
    <property type="evidence" value="ECO:0007669"/>
    <property type="project" value="UniProtKB-SubCell"/>
</dbReference>
<protein>
    <recommendedName>
        <fullName evidence="6 17">Laccase</fullName>
        <ecNumber evidence="6 17">1.10.3.2</ecNumber>
    </recommendedName>
    <alternativeName>
        <fullName evidence="17">Benzenediol:oxygen oxidoreductase</fullName>
    </alternativeName>
    <alternativeName>
        <fullName evidence="17">Diphenol oxidase</fullName>
    </alternativeName>
    <alternativeName>
        <fullName evidence="17">Urishiol oxidase</fullName>
    </alternativeName>
</protein>
<keyword evidence="15 17" id="KW-0439">Lignin degradation</keyword>
<keyword evidence="12 17" id="KW-0186">Copper</keyword>
<dbReference type="CDD" id="cd13849">
    <property type="entry name" value="CuRO_1_LCC_plant"/>
    <property type="match status" value="1"/>
</dbReference>
<dbReference type="GO" id="GO:0005507">
    <property type="term" value="F:copper ion binding"/>
    <property type="evidence" value="ECO:0007669"/>
    <property type="project" value="InterPro"/>
</dbReference>
<proteinExistence type="inferred from homology"/>
<evidence type="ECO:0000256" key="1">
    <source>
        <dbReference type="ARBA" id="ARBA00000349"/>
    </source>
</evidence>
<dbReference type="GO" id="GO:0052716">
    <property type="term" value="F:hydroquinone:oxygen oxidoreductase activity"/>
    <property type="evidence" value="ECO:0007669"/>
    <property type="project" value="UniProtKB-EC"/>
</dbReference>
<dbReference type="PROSITE" id="PS00080">
    <property type="entry name" value="MULTICOPPER_OXIDASE2"/>
    <property type="match status" value="1"/>
</dbReference>
<dbReference type="Pfam" id="PF07732">
    <property type="entry name" value="Cu-oxidase_3"/>
    <property type="match status" value="1"/>
</dbReference>
<evidence type="ECO:0000259" key="18">
    <source>
        <dbReference type="PROSITE" id="PS50942"/>
    </source>
</evidence>
<dbReference type="InterPro" id="IPR008942">
    <property type="entry name" value="ENTH_VHS"/>
</dbReference>
<dbReference type="PANTHER" id="PTHR11709:SF312">
    <property type="entry name" value="LACCASE"/>
    <property type="match status" value="1"/>
</dbReference>
<name>A0A0B2PZQ3_GLYSO</name>
<dbReference type="NCBIfam" id="TIGR03389">
    <property type="entry name" value="laccase"/>
    <property type="match status" value="1"/>
</dbReference>
<dbReference type="InterPro" id="IPR011707">
    <property type="entry name" value="Cu-oxidase-like_N"/>
</dbReference>
<keyword evidence="9 17" id="KW-0479">Metal-binding</keyword>
<comment type="similarity">
    <text evidence="5 17">Belongs to the multicopper oxidase family.</text>
</comment>
<accession>A0A0B2PZQ3</accession>
<evidence type="ECO:0000256" key="16">
    <source>
        <dbReference type="ARBA" id="ARBA00023329"/>
    </source>
</evidence>
<gene>
    <name evidence="19" type="ORF">glysoja_037572</name>
</gene>
<evidence type="ECO:0000256" key="17">
    <source>
        <dbReference type="RuleBase" id="RU361119"/>
    </source>
</evidence>
<dbReference type="PANTHER" id="PTHR11709">
    <property type="entry name" value="MULTI-COPPER OXIDASE"/>
    <property type="match status" value="1"/>
</dbReference>
<evidence type="ECO:0000256" key="13">
    <source>
        <dbReference type="ARBA" id="ARBA00023034"/>
    </source>
</evidence>
<dbReference type="InterPro" id="IPR011706">
    <property type="entry name" value="Cu-oxidase_C"/>
</dbReference>
<evidence type="ECO:0000256" key="6">
    <source>
        <dbReference type="ARBA" id="ARBA00012297"/>
    </source>
</evidence>
<dbReference type="CDD" id="cd13875">
    <property type="entry name" value="CuRO_2_LCC_plant"/>
    <property type="match status" value="1"/>
</dbReference>
<dbReference type="SMART" id="SM00273">
    <property type="entry name" value="ENTH"/>
    <property type="match status" value="1"/>
</dbReference>
<dbReference type="GO" id="GO:0048046">
    <property type="term" value="C:apoplast"/>
    <property type="evidence" value="ECO:0007669"/>
    <property type="project" value="UniProtKB-SubCell"/>
</dbReference>
<keyword evidence="14" id="KW-0325">Glycoprotein</keyword>
<dbReference type="PROSITE" id="PS00079">
    <property type="entry name" value="MULTICOPPER_OXIDASE1"/>
    <property type="match status" value="1"/>
</dbReference>
<comment type="subcellular location">
    <subcellularLocation>
        <location evidence="2">Cytoplasmic vesicle</location>
        <location evidence="2">Clathrin-coated vesicle</location>
    </subcellularLocation>
    <subcellularLocation>
        <location evidence="4">Golgi apparatus</location>
    </subcellularLocation>
    <subcellularLocation>
        <location evidence="3 17">Secreted</location>
        <location evidence="3 17">Extracellular space</location>
        <location evidence="3 17">Apoplast</location>
    </subcellularLocation>
</comment>
<evidence type="ECO:0000256" key="14">
    <source>
        <dbReference type="ARBA" id="ARBA00023180"/>
    </source>
</evidence>
<evidence type="ECO:0000256" key="7">
    <source>
        <dbReference type="ARBA" id="ARBA00022523"/>
    </source>
</evidence>
<dbReference type="InterPro" id="IPR008972">
    <property type="entry name" value="Cupredoxin"/>
</dbReference>
<evidence type="ECO:0000256" key="8">
    <source>
        <dbReference type="ARBA" id="ARBA00022525"/>
    </source>
</evidence>
<dbReference type="InterPro" id="IPR033138">
    <property type="entry name" value="Cu_oxidase_CS"/>
</dbReference>
<dbReference type="PROSITE" id="PS50942">
    <property type="entry name" value="ENTH"/>
    <property type="match status" value="1"/>
</dbReference>
<dbReference type="SUPFAM" id="SSF48464">
    <property type="entry name" value="ENTH/VHS domain"/>
    <property type="match status" value="1"/>
</dbReference>
<keyword evidence="8 17" id="KW-0964">Secreted</keyword>
<evidence type="ECO:0000256" key="4">
    <source>
        <dbReference type="ARBA" id="ARBA00004555"/>
    </source>
</evidence>
<dbReference type="InterPro" id="IPR034285">
    <property type="entry name" value="CuRO_2_LCC"/>
</dbReference>
<evidence type="ECO:0000256" key="9">
    <source>
        <dbReference type="ARBA" id="ARBA00022723"/>
    </source>
</evidence>
<reference evidence="19" key="1">
    <citation type="submission" date="2014-07" db="EMBL/GenBank/DDBJ databases">
        <title>Identification of a novel salt tolerance gene in wild soybean by whole-genome sequencing.</title>
        <authorList>
            <person name="Lam H.-M."/>
            <person name="Qi X."/>
            <person name="Li M.-W."/>
            <person name="Liu X."/>
            <person name="Xie M."/>
            <person name="Ni M."/>
            <person name="Xu X."/>
        </authorList>
    </citation>
    <scope>NUCLEOTIDE SEQUENCE [LARGE SCALE GENOMIC DNA]</scope>
    <source>
        <tissue evidence="19">Root</tissue>
    </source>
</reference>
<dbReference type="GO" id="GO:0005794">
    <property type="term" value="C:Golgi apparatus"/>
    <property type="evidence" value="ECO:0007669"/>
    <property type="project" value="UniProtKB-SubCell"/>
</dbReference>
<dbReference type="AlphaFoldDB" id="A0A0B2PZQ3"/>
<comment type="function">
    <text evidence="17">Lignin degradation and detoxification of lignin-derived products.</text>
</comment>
<dbReference type="CDD" id="cd03571">
    <property type="entry name" value="ENTH"/>
    <property type="match status" value="1"/>
</dbReference>
<keyword evidence="10 17" id="KW-0677">Repeat</keyword>
<dbReference type="GO" id="GO:0046274">
    <property type="term" value="P:lignin catabolic process"/>
    <property type="evidence" value="ECO:0007669"/>
    <property type="project" value="UniProtKB-KW"/>
</dbReference>
<dbReference type="EC" id="1.10.3.2" evidence="6 17"/>
<keyword evidence="11 17" id="KW-0560">Oxidoreductase</keyword>
<evidence type="ECO:0000256" key="2">
    <source>
        <dbReference type="ARBA" id="ARBA00004132"/>
    </source>
</evidence>
<dbReference type="Pfam" id="PF00394">
    <property type="entry name" value="Cu-oxidase"/>
    <property type="match status" value="1"/>
</dbReference>
<evidence type="ECO:0000256" key="3">
    <source>
        <dbReference type="ARBA" id="ARBA00004271"/>
    </source>
</evidence>
<dbReference type="Gene3D" id="2.60.40.420">
    <property type="entry name" value="Cupredoxins - blue copper proteins"/>
    <property type="match status" value="3"/>
</dbReference>
<dbReference type="InterPro" id="IPR045087">
    <property type="entry name" value="Cu-oxidase_fam"/>
</dbReference>
<dbReference type="EMBL" id="KN661626">
    <property type="protein sequence ID" value="KHN14595.1"/>
    <property type="molecule type" value="Genomic_DNA"/>
</dbReference>
<dbReference type="Gene3D" id="1.25.40.90">
    <property type="match status" value="1"/>
</dbReference>
<keyword evidence="13" id="KW-0333">Golgi apparatus</keyword>